<evidence type="ECO:0008006" key="6">
    <source>
        <dbReference type="Google" id="ProtNLM"/>
    </source>
</evidence>
<dbReference type="Proteomes" id="UP000051634">
    <property type="component" value="Unassembled WGS sequence"/>
</dbReference>
<evidence type="ECO:0000313" key="2">
    <source>
        <dbReference type="EMBL" id="KRT55851.1"/>
    </source>
</evidence>
<dbReference type="OrthoDB" id="8781634at2"/>
<dbReference type="SUPFAM" id="SSF56349">
    <property type="entry name" value="DNA breaking-rejoining enzymes"/>
    <property type="match status" value="1"/>
</dbReference>
<evidence type="ECO:0000313" key="5">
    <source>
        <dbReference type="Proteomes" id="UP000051634"/>
    </source>
</evidence>
<organism evidence="3 4">
    <name type="scientific">endosymbiont of Ridgeia piscesae</name>
    <dbReference type="NCBI Taxonomy" id="54398"/>
    <lineage>
        <taxon>Bacteria</taxon>
        <taxon>Pseudomonadati</taxon>
        <taxon>Pseudomonadota</taxon>
        <taxon>Gammaproteobacteria</taxon>
        <taxon>sulfur-oxidizing symbionts</taxon>
    </lineage>
</organism>
<keyword evidence="1" id="KW-0233">DNA recombination</keyword>
<dbReference type="GO" id="GO:0015074">
    <property type="term" value="P:DNA integration"/>
    <property type="evidence" value="ECO:0007669"/>
    <property type="project" value="InterPro"/>
</dbReference>
<reference evidence="4 5" key="1">
    <citation type="submission" date="2015-11" db="EMBL/GenBank/DDBJ databases">
        <title>The genome of Candidatus Endoriftia persephone in Ridgeia piscesae and population structure of the North Eastern Pacific vestimentiferan symbionts.</title>
        <authorList>
            <person name="Perez M."/>
            <person name="Juniper K.S."/>
        </authorList>
    </citation>
    <scope>NUCLEOTIDE SEQUENCE [LARGE SCALE GENOMIC DNA]</scope>
    <source>
        <strain evidence="3">Ind10</strain>
        <strain evidence="2">Ind11</strain>
    </source>
</reference>
<evidence type="ECO:0000313" key="3">
    <source>
        <dbReference type="EMBL" id="KRT58442.1"/>
    </source>
</evidence>
<accession>A0A0T5Z694</accession>
<evidence type="ECO:0000256" key="1">
    <source>
        <dbReference type="ARBA" id="ARBA00023172"/>
    </source>
</evidence>
<proteinExistence type="predicted"/>
<name>A0A0T5Z694_9GAMM</name>
<keyword evidence="5" id="KW-1185">Reference proteome</keyword>
<gene>
    <name evidence="2" type="ORF">Ga0074115_12549</name>
    <name evidence="3" type="ORF">Ga0076813_13501</name>
</gene>
<protein>
    <recommendedName>
        <fullName evidence="6">Phage integrase family</fullName>
    </recommendedName>
</protein>
<comment type="caution">
    <text evidence="3">The sequence shown here is derived from an EMBL/GenBank/DDBJ whole genome shotgun (WGS) entry which is preliminary data.</text>
</comment>
<sequence>MRRSKEKKHPFQLSLQEISNGFKEARDATGLFDDMAPAARPSFHELLGLGELLREKQGWSLKQIQTLRGHTRESTTKLYLDGHEWTTVEVPARQKQQH</sequence>
<dbReference type="InterPro" id="IPR013762">
    <property type="entry name" value="Integrase-like_cat_sf"/>
</dbReference>
<dbReference type="Proteomes" id="UP000051276">
    <property type="component" value="Unassembled WGS sequence"/>
</dbReference>
<dbReference type="RefSeq" id="WP_057957020.1">
    <property type="nucleotide sequence ID" value="NZ_KQ556984.1"/>
</dbReference>
<dbReference type="GO" id="GO:0006310">
    <property type="term" value="P:DNA recombination"/>
    <property type="evidence" value="ECO:0007669"/>
    <property type="project" value="UniProtKB-KW"/>
</dbReference>
<dbReference type="EMBL" id="LMXI01000344">
    <property type="protein sequence ID" value="KRT58442.1"/>
    <property type="molecule type" value="Genomic_DNA"/>
</dbReference>
<dbReference type="AlphaFoldDB" id="A0A0T5Z694"/>
<evidence type="ECO:0000313" key="4">
    <source>
        <dbReference type="Proteomes" id="UP000051276"/>
    </source>
</evidence>
<dbReference type="Gene3D" id="1.10.443.10">
    <property type="entry name" value="Intergrase catalytic core"/>
    <property type="match status" value="1"/>
</dbReference>
<dbReference type="InterPro" id="IPR011010">
    <property type="entry name" value="DNA_brk_join_enz"/>
</dbReference>
<dbReference type="GO" id="GO:0003677">
    <property type="term" value="F:DNA binding"/>
    <property type="evidence" value="ECO:0007669"/>
    <property type="project" value="InterPro"/>
</dbReference>
<dbReference type="EMBL" id="LDXT01000072">
    <property type="protein sequence ID" value="KRT55851.1"/>
    <property type="molecule type" value="Genomic_DNA"/>
</dbReference>